<protein>
    <submittedName>
        <fullName evidence="2">Uncharacterized protein</fullName>
    </submittedName>
</protein>
<evidence type="ECO:0000256" key="1">
    <source>
        <dbReference type="SAM" id="MobiDB-lite"/>
    </source>
</evidence>
<gene>
    <name evidence="2" type="ORF">SAMN06264365_101156</name>
</gene>
<evidence type="ECO:0000313" key="3">
    <source>
        <dbReference type="Proteomes" id="UP000198415"/>
    </source>
</evidence>
<dbReference type="AlphaFoldDB" id="A0A238UUX8"/>
<dbReference type="RefSeq" id="WP_089290991.1">
    <property type="nucleotide sequence ID" value="NZ_BOMU01000012.1"/>
</dbReference>
<feature type="region of interest" description="Disordered" evidence="1">
    <location>
        <begin position="55"/>
        <end position="78"/>
    </location>
</feature>
<sequence>MRTELVRYDGGAPSFTVTVVEFAGAIEPLLGLSGLVAKVMASRVEAERIKATAARDRQQHERAMTGMRQQATAADRHSRRMYQAKKAEIAAAERADVRRGEIELSRLERDFDAALCAIKVEGAVRRHEADRRFATEMHRIDSALQAEMARLADRRRRDQQSFALARQRLRLAEKARSDIGKAMSEATRMMRGRSRFAEIAALTVPALSQAMAAVVTRQQDGTVAVLDALCLPQRPMGGGKQSRG</sequence>
<dbReference type="EMBL" id="FZNR01000001">
    <property type="protein sequence ID" value="SNR25537.1"/>
    <property type="molecule type" value="Genomic_DNA"/>
</dbReference>
<evidence type="ECO:0000313" key="2">
    <source>
        <dbReference type="EMBL" id="SNR25537.1"/>
    </source>
</evidence>
<dbReference type="Proteomes" id="UP000198415">
    <property type="component" value="Unassembled WGS sequence"/>
</dbReference>
<reference evidence="2 3" key="1">
    <citation type="submission" date="2017-06" db="EMBL/GenBank/DDBJ databases">
        <authorList>
            <person name="Kim H.J."/>
            <person name="Triplett B.A."/>
        </authorList>
    </citation>
    <scope>NUCLEOTIDE SEQUENCE [LARGE SCALE GENOMIC DNA]</scope>
    <source>
        <strain evidence="2 3">DSM 43151</strain>
    </source>
</reference>
<keyword evidence="3" id="KW-1185">Reference proteome</keyword>
<name>A0A238UUX8_9ACTN</name>
<proteinExistence type="predicted"/>
<organism evidence="2 3">
    <name type="scientific">Actinoplanes regularis</name>
    <dbReference type="NCBI Taxonomy" id="52697"/>
    <lineage>
        <taxon>Bacteria</taxon>
        <taxon>Bacillati</taxon>
        <taxon>Actinomycetota</taxon>
        <taxon>Actinomycetes</taxon>
        <taxon>Micromonosporales</taxon>
        <taxon>Micromonosporaceae</taxon>
        <taxon>Actinoplanes</taxon>
    </lineage>
</organism>
<accession>A0A238UUX8</accession>